<dbReference type="GO" id="GO:0003677">
    <property type="term" value="F:DNA binding"/>
    <property type="evidence" value="ECO:0007669"/>
    <property type="project" value="InterPro"/>
</dbReference>
<dbReference type="Proteomes" id="UP000019132">
    <property type="component" value="Unassembled WGS sequence"/>
</dbReference>
<dbReference type="PANTHER" id="PTHR30545:SF2">
    <property type="entry name" value="SUGAR FERMENTATION STIMULATION PROTEIN A"/>
    <property type="match status" value="1"/>
</dbReference>
<evidence type="ECO:0000259" key="3">
    <source>
        <dbReference type="Pfam" id="PF17746"/>
    </source>
</evidence>
<feature type="domain" description="SfsA N-terminal OB" evidence="3">
    <location>
        <begin position="119"/>
        <end position="203"/>
    </location>
</feature>
<dbReference type="VEuPathDB" id="FungiDB:PYU1_G003731"/>
<dbReference type="InterPro" id="IPR041465">
    <property type="entry name" value="SfsA_N"/>
</dbReference>
<dbReference type="eggNOG" id="ENOG502S0XH">
    <property type="taxonomic scope" value="Eukaryota"/>
</dbReference>
<evidence type="ECO:0008006" key="6">
    <source>
        <dbReference type="Google" id="ProtNLM"/>
    </source>
</evidence>
<protein>
    <recommendedName>
        <fullName evidence="6">Sugar fermentation stimulation protein C-terminal domain-containing protein</fullName>
    </recommendedName>
</protein>
<feature type="domain" description="Sugar fermentation stimulation protein C-terminal" evidence="2">
    <location>
        <begin position="207"/>
        <end position="267"/>
    </location>
</feature>
<dbReference type="STRING" id="431595.K3WFK0"/>
<dbReference type="Pfam" id="PF03749">
    <property type="entry name" value="SfsA"/>
    <property type="match status" value="2"/>
</dbReference>
<name>K3WFK0_GLOUD</name>
<dbReference type="OMA" id="LFAYACE"/>
<dbReference type="PANTHER" id="PTHR30545">
    <property type="entry name" value="SUGAR FERMENTATION STIMULATION PROTEIN A"/>
    <property type="match status" value="1"/>
</dbReference>
<dbReference type="Gene3D" id="2.40.50.580">
    <property type="match status" value="1"/>
</dbReference>
<evidence type="ECO:0000256" key="1">
    <source>
        <dbReference type="SAM" id="MobiDB-lite"/>
    </source>
</evidence>
<accession>K3WFK0</accession>
<dbReference type="HAMAP" id="MF_00095">
    <property type="entry name" value="SfsA"/>
    <property type="match status" value="1"/>
</dbReference>
<dbReference type="InParanoid" id="K3WFK0"/>
<reference evidence="5" key="1">
    <citation type="journal article" date="2010" name="Genome Biol.">
        <title>Genome sequence of the necrotrophic plant pathogen Pythium ultimum reveals original pathogenicity mechanisms and effector repertoire.</title>
        <authorList>
            <person name="Levesque C.A."/>
            <person name="Brouwer H."/>
            <person name="Cano L."/>
            <person name="Hamilton J.P."/>
            <person name="Holt C."/>
            <person name="Huitema E."/>
            <person name="Raffaele S."/>
            <person name="Robideau G.P."/>
            <person name="Thines M."/>
            <person name="Win J."/>
            <person name="Zerillo M.M."/>
            <person name="Beakes G.W."/>
            <person name="Boore J.L."/>
            <person name="Busam D."/>
            <person name="Dumas B."/>
            <person name="Ferriera S."/>
            <person name="Fuerstenberg S.I."/>
            <person name="Gachon C.M."/>
            <person name="Gaulin E."/>
            <person name="Govers F."/>
            <person name="Grenville-Briggs L."/>
            <person name="Horner N."/>
            <person name="Hostetler J."/>
            <person name="Jiang R.H."/>
            <person name="Johnson J."/>
            <person name="Krajaejun T."/>
            <person name="Lin H."/>
            <person name="Meijer H.J."/>
            <person name="Moore B."/>
            <person name="Morris P."/>
            <person name="Phuntmart V."/>
            <person name="Puiu D."/>
            <person name="Shetty J."/>
            <person name="Stajich J.E."/>
            <person name="Tripathy S."/>
            <person name="Wawra S."/>
            <person name="van West P."/>
            <person name="Whitty B.R."/>
            <person name="Coutinho P.M."/>
            <person name="Henrissat B."/>
            <person name="Martin F."/>
            <person name="Thomas P.D."/>
            <person name="Tyler B.M."/>
            <person name="De Vries R.P."/>
            <person name="Kamoun S."/>
            <person name="Yandell M."/>
            <person name="Tisserat N."/>
            <person name="Buell C.R."/>
        </authorList>
    </citation>
    <scope>NUCLEOTIDE SEQUENCE</scope>
    <source>
        <strain evidence="5">DAOM:BR144</strain>
    </source>
</reference>
<dbReference type="InterPro" id="IPR005224">
    <property type="entry name" value="SfsA"/>
</dbReference>
<dbReference type="HOGENOM" id="CLU_052299_0_0_1"/>
<evidence type="ECO:0000313" key="4">
    <source>
        <dbReference type="EnsemblProtists" id="PYU1_T003741"/>
    </source>
</evidence>
<dbReference type="AlphaFoldDB" id="K3WFK0"/>
<reference evidence="4" key="3">
    <citation type="submission" date="2015-02" db="UniProtKB">
        <authorList>
            <consortium name="EnsemblProtists"/>
        </authorList>
    </citation>
    <scope>IDENTIFICATION</scope>
    <source>
        <strain evidence="4">DAOM BR144</strain>
    </source>
</reference>
<dbReference type="Gene3D" id="3.40.1350.60">
    <property type="match status" value="1"/>
</dbReference>
<keyword evidence="5" id="KW-1185">Reference proteome</keyword>
<dbReference type="Pfam" id="PF17746">
    <property type="entry name" value="SfsA_N"/>
    <property type="match status" value="1"/>
</dbReference>
<evidence type="ECO:0000313" key="5">
    <source>
        <dbReference type="Proteomes" id="UP000019132"/>
    </source>
</evidence>
<organism evidence="4 5">
    <name type="scientific">Globisporangium ultimum (strain ATCC 200006 / CBS 805.95 / DAOM BR144)</name>
    <name type="common">Pythium ultimum</name>
    <dbReference type="NCBI Taxonomy" id="431595"/>
    <lineage>
        <taxon>Eukaryota</taxon>
        <taxon>Sar</taxon>
        <taxon>Stramenopiles</taxon>
        <taxon>Oomycota</taxon>
        <taxon>Peronosporomycetes</taxon>
        <taxon>Pythiales</taxon>
        <taxon>Pythiaceae</taxon>
        <taxon>Globisporangium</taxon>
    </lineage>
</organism>
<evidence type="ECO:0000259" key="2">
    <source>
        <dbReference type="Pfam" id="PF03749"/>
    </source>
</evidence>
<feature type="region of interest" description="Disordered" evidence="1">
    <location>
        <begin position="32"/>
        <end position="68"/>
    </location>
</feature>
<reference evidence="5" key="2">
    <citation type="submission" date="2010-04" db="EMBL/GenBank/DDBJ databases">
        <authorList>
            <person name="Buell R."/>
            <person name="Hamilton J."/>
            <person name="Hostetler J."/>
        </authorList>
    </citation>
    <scope>NUCLEOTIDE SEQUENCE [LARGE SCALE GENOMIC DNA]</scope>
    <source>
        <strain evidence="5">DAOM:BR144</strain>
    </source>
</reference>
<proteinExistence type="inferred from homology"/>
<dbReference type="CDD" id="cd22359">
    <property type="entry name" value="SfsA-like_bacterial"/>
    <property type="match status" value="1"/>
</dbReference>
<dbReference type="EMBL" id="GL376638">
    <property type="status" value="NOT_ANNOTATED_CDS"/>
    <property type="molecule type" value="Genomic_DNA"/>
</dbReference>
<dbReference type="InterPro" id="IPR040452">
    <property type="entry name" value="SfsA_C"/>
</dbReference>
<dbReference type="EnsemblProtists" id="PYU1_T003741">
    <property type="protein sequence ID" value="PYU1_T003741"/>
    <property type="gene ID" value="PYU1_G003731"/>
</dbReference>
<sequence>MKLRARVQKRAFATTSIGDETLEAAEVVASVPARRRKKVDDEEVDTQEENSALRTTPTKAKKSKTKNKAEKTSIPIIAAALVSSSSPNAATSLSGAEPVAQDETKIVYQYGHLVPGRFIKRYKRFLADIELIDADSIHDDDGPVNEANIVTVYCPNTGPMAGLLDLPNARVQLSKSDDPKRKYEYTLEMIQVDNGARRVWVGVHSTLANRMVETALASQWFSELAGFTSFQREVKFAKNSRVDFVLSASDGDVTRRKYVEVKSVSFAHPMQLERQYQQQQQAKVLASSLNADDSESADETGDATSFCALFPDTISTRAQKHVEELTELIASAENTTATIIFLVQRDDCHHFAPSFLHDIKFAALCDQAAANGVELLAYSCALEPHETMQTGHVRLLRALPRYTRNAVASPPDKR</sequence>
<feature type="domain" description="Sugar fermentation stimulation protein C-terminal" evidence="2">
    <location>
        <begin position="307"/>
        <end position="385"/>
    </location>
</feature>